<dbReference type="InterPro" id="IPR035906">
    <property type="entry name" value="MetI-like_sf"/>
</dbReference>
<sequence>MKPAYGKEGIRVKESVQDRMTLVVIYILLSIILLLVLYPLIFVVSASISDPLTVSRGEMWLFPKDLSFIGYELVFANKEIWTGYANTLLYTLVGTAINLVMTIFAAYPLSRKDFAGRNVITAYIVFTMFFSGGLVPTYLLVKNLGMINTMWALIIPGAVSVWNIIIMRTFFQTSIPNEIQESASIDGCSNMQTLWRIVLPLSMPIIAVMILFYSVGHWNSYFNALIYLNDRDKYPLQLFLREILIKSQVDQMAGSMDLSVQKHLMEAEAIKYAIVIVANLPVLLLYPFLQKYFVKGMMIGALKG</sequence>
<evidence type="ECO:0000259" key="8">
    <source>
        <dbReference type="PROSITE" id="PS50928"/>
    </source>
</evidence>
<name>A0A1B2DXR6_9BACL</name>
<keyword evidence="4 7" id="KW-0812">Transmembrane</keyword>
<keyword evidence="3" id="KW-1003">Cell membrane</keyword>
<dbReference type="PANTHER" id="PTHR43744">
    <property type="entry name" value="ABC TRANSPORTER PERMEASE PROTEIN MG189-RELATED-RELATED"/>
    <property type="match status" value="1"/>
</dbReference>
<dbReference type="Gene3D" id="1.10.3720.10">
    <property type="entry name" value="MetI-like"/>
    <property type="match status" value="1"/>
</dbReference>
<dbReference type="PANTHER" id="PTHR43744:SF9">
    <property type="entry name" value="POLYGALACTURONAN_RHAMNOGALACTURONAN TRANSPORT SYSTEM PERMEASE PROTEIN YTCP"/>
    <property type="match status" value="1"/>
</dbReference>
<dbReference type="SUPFAM" id="SSF161098">
    <property type="entry name" value="MetI-like"/>
    <property type="match status" value="1"/>
</dbReference>
<dbReference type="InterPro" id="IPR000515">
    <property type="entry name" value="MetI-like"/>
</dbReference>
<evidence type="ECO:0000256" key="1">
    <source>
        <dbReference type="ARBA" id="ARBA00004651"/>
    </source>
</evidence>
<keyword evidence="5 7" id="KW-1133">Transmembrane helix</keyword>
<keyword evidence="2 7" id="KW-0813">Transport</keyword>
<dbReference type="CDD" id="cd06261">
    <property type="entry name" value="TM_PBP2"/>
    <property type="match status" value="1"/>
</dbReference>
<dbReference type="GO" id="GO:0005886">
    <property type="term" value="C:plasma membrane"/>
    <property type="evidence" value="ECO:0007669"/>
    <property type="project" value="UniProtKB-SubCell"/>
</dbReference>
<feature type="transmembrane region" description="Helical" evidence="7">
    <location>
        <begin position="21"/>
        <end position="48"/>
    </location>
</feature>
<dbReference type="AlphaFoldDB" id="A0A1B2DXR6"/>
<gene>
    <name evidence="9" type="ORF">BBD41_08025</name>
</gene>
<dbReference type="GO" id="GO:0055085">
    <property type="term" value="P:transmembrane transport"/>
    <property type="evidence" value="ECO:0007669"/>
    <property type="project" value="InterPro"/>
</dbReference>
<evidence type="ECO:0000313" key="9">
    <source>
        <dbReference type="EMBL" id="ANY72536.1"/>
    </source>
</evidence>
<comment type="subcellular location">
    <subcellularLocation>
        <location evidence="1 7">Cell membrane</location>
        <topology evidence="1 7">Multi-pass membrane protein</topology>
    </subcellularLocation>
</comment>
<feature type="transmembrane region" description="Helical" evidence="7">
    <location>
        <begin position="147"/>
        <end position="166"/>
    </location>
</feature>
<protein>
    <submittedName>
        <fullName evidence="9">Sugar ABC transporter permease</fullName>
    </submittedName>
</protein>
<comment type="similarity">
    <text evidence="7">Belongs to the binding-protein-dependent transport system permease family.</text>
</comment>
<evidence type="ECO:0000256" key="2">
    <source>
        <dbReference type="ARBA" id="ARBA00022448"/>
    </source>
</evidence>
<reference evidence="9" key="1">
    <citation type="submission" date="2016-08" db="EMBL/GenBank/DDBJ databases">
        <title>Complete Genome Seqeunce of Paenibacillus sp. nov. IHBB 9852 from high altitute lake of Indian trans-Himalayas.</title>
        <authorList>
            <person name="Kiran S."/>
            <person name="Swarnkar M.K."/>
            <person name="Rana A."/>
            <person name="Tewari R."/>
            <person name="Gulati A."/>
        </authorList>
    </citation>
    <scope>NUCLEOTIDE SEQUENCE [LARGE SCALE GENOMIC DNA]</scope>
    <source>
        <strain evidence="9">IHBB 9852</strain>
    </source>
</reference>
<dbReference type="Pfam" id="PF00528">
    <property type="entry name" value="BPD_transp_1"/>
    <property type="match status" value="1"/>
</dbReference>
<dbReference type="EMBL" id="CP016809">
    <property type="protein sequence ID" value="ANY72536.1"/>
    <property type="molecule type" value="Genomic_DNA"/>
</dbReference>
<dbReference type="KEGG" id="pib:BBD41_08025"/>
<evidence type="ECO:0000256" key="7">
    <source>
        <dbReference type="RuleBase" id="RU363032"/>
    </source>
</evidence>
<evidence type="ECO:0000256" key="4">
    <source>
        <dbReference type="ARBA" id="ARBA00022692"/>
    </source>
</evidence>
<feature type="domain" description="ABC transmembrane type-1" evidence="8">
    <location>
        <begin position="84"/>
        <end position="286"/>
    </location>
</feature>
<evidence type="ECO:0000256" key="6">
    <source>
        <dbReference type="ARBA" id="ARBA00023136"/>
    </source>
</evidence>
<evidence type="ECO:0000256" key="3">
    <source>
        <dbReference type="ARBA" id="ARBA00022475"/>
    </source>
</evidence>
<feature type="transmembrane region" description="Helical" evidence="7">
    <location>
        <begin position="194"/>
        <end position="215"/>
    </location>
</feature>
<feature type="transmembrane region" description="Helical" evidence="7">
    <location>
        <begin position="119"/>
        <end position="141"/>
    </location>
</feature>
<accession>A0A1B2DXR6</accession>
<keyword evidence="6 7" id="KW-0472">Membrane</keyword>
<feature type="transmembrane region" description="Helical" evidence="7">
    <location>
        <begin position="269"/>
        <end position="289"/>
    </location>
</feature>
<organism evidence="9">
    <name type="scientific">Paenibacillus ihbetae</name>
    <dbReference type="NCBI Taxonomy" id="1870820"/>
    <lineage>
        <taxon>Bacteria</taxon>
        <taxon>Bacillati</taxon>
        <taxon>Bacillota</taxon>
        <taxon>Bacilli</taxon>
        <taxon>Bacillales</taxon>
        <taxon>Paenibacillaceae</taxon>
        <taxon>Paenibacillus</taxon>
    </lineage>
</organism>
<evidence type="ECO:0000256" key="5">
    <source>
        <dbReference type="ARBA" id="ARBA00022989"/>
    </source>
</evidence>
<proteinExistence type="inferred from homology"/>
<dbReference type="PROSITE" id="PS50928">
    <property type="entry name" value="ABC_TM1"/>
    <property type="match status" value="1"/>
</dbReference>
<feature type="transmembrane region" description="Helical" evidence="7">
    <location>
        <begin position="88"/>
        <end position="107"/>
    </location>
</feature>